<evidence type="ECO:0000313" key="2">
    <source>
        <dbReference type="Proteomes" id="UP000295722"/>
    </source>
</evidence>
<reference evidence="1 2" key="1">
    <citation type="submission" date="2019-03" db="EMBL/GenBank/DDBJ databases">
        <title>Paraburkholderia sp. 4M-K11, isolated from subtropical forest soil.</title>
        <authorList>
            <person name="Gao Z.-H."/>
            <person name="Qiu L.-H."/>
        </authorList>
    </citation>
    <scope>NUCLEOTIDE SEQUENCE [LARGE SCALE GENOMIC DNA]</scope>
    <source>
        <strain evidence="1 2">4M-K11</strain>
    </source>
</reference>
<keyword evidence="2" id="KW-1185">Reference proteome</keyword>
<sequence length="66" mass="6717">MNGTPTHTAIAAGAAALIVPVVDQVATALHMALTSDVRNAIVVLVVAGTHWLSQKYAAGKQPAAQQ</sequence>
<comment type="caution">
    <text evidence="1">The sequence shown here is derived from an EMBL/GenBank/DDBJ whole genome shotgun (WGS) entry which is preliminary data.</text>
</comment>
<evidence type="ECO:0008006" key="3">
    <source>
        <dbReference type="Google" id="ProtNLM"/>
    </source>
</evidence>
<protein>
    <recommendedName>
        <fullName evidence="3">Holin</fullName>
    </recommendedName>
</protein>
<name>A0A4R5MF28_9BURK</name>
<accession>A0A4R5MF28</accession>
<dbReference type="Proteomes" id="UP000295722">
    <property type="component" value="Unassembled WGS sequence"/>
</dbReference>
<dbReference type="EMBL" id="SMRP01000001">
    <property type="protein sequence ID" value="TDG25843.1"/>
    <property type="molecule type" value="Genomic_DNA"/>
</dbReference>
<dbReference type="RefSeq" id="WP_133192895.1">
    <property type="nucleotide sequence ID" value="NZ_JBHUCW010000015.1"/>
</dbReference>
<evidence type="ECO:0000313" key="1">
    <source>
        <dbReference type="EMBL" id="TDG25843.1"/>
    </source>
</evidence>
<proteinExistence type="predicted"/>
<dbReference type="AlphaFoldDB" id="A0A4R5MF28"/>
<gene>
    <name evidence="1" type="ORF">EYW47_00280</name>
</gene>
<organism evidence="1 2">
    <name type="scientific">Paraburkholderia silviterrae</name>
    <dbReference type="NCBI Taxonomy" id="2528715"/>
    <lineage>
        <taxon>Bacteria</taxon>
        <taxon>Pseudomonadati</taxon>
        <taxon>Pseudomonadota</taxon>
        <taxon>Betaproteobacteria</taxon>
        <taxon>Burkholderiales</taxon>
        <taxon>Burkholderiaceae</taxon>
        <taxon>Paraburkholderia</taxon>
    </lineage>
</organism>